<dbReference type="Proteomes" id="UP000232455">
    <property type="component" value="Unassembled WGS sequence"/>
</dbReference>
<feature type="compositionally biased region" description="Pro residues" evidence="1">
    <location>
        <begin position="113"/>
        <end position="123"/>
    </location>
</feature>
<organism evidence="2 3">
    <name type="scientific">Pseudomonas baetica</name>
    <dbReference type="NCBI Taxonomy" id="674054"/>
    <lineage>
        <taxon>Bacteria</taxon>
        <taxon>Pseudomonadati</taxon>
        <taxon>Pseudomonadota</taxon>
        <taxon>Gammaproteobacteria</taxon>
        <taxon>Pseudomonadales</taxon>
        <taxon>Pseudomonadaceae</taxon>
        <taxon>Pseudomonas</taxon>
    </lineage>
</organism>
<dbReference type="EMBL" id="PHHE01000001">
    <property type="protein sequence ID" value="PKA70178.1"/>
    <property type="molecule type" value="Genomic_DNA"/>
</dbReference>
<name>A0ABX4Q0A0_9PSED</name>
<evidence type="ECO:0000313" key="3">
    <source>
        <dbReference type="Proteomes" id="UP000232455"/>
    </source>
</evidence>
<comment type="caution">
    <text evidence="2">The sequence shown here is derived from an EMBL/GenBank/DDBJ whole genome shotgun (WGS) entry which is preliminary data.</text>
</comment>
<gene>
    <name evidence="2" type="ORF">ATI02_3066</name>
</gene>
<keyword evidence="3" id="KW-1185">Reference proteome</keyword>
<evidence type="ECO:0000313" key="2">
    <source>
        <dbReference type="EMBL" id="PKA70178.1"/>
    </source>
</evidence>
<proteinExistence type="predicted"/>
<evidence type="ECO:0000256" key="1">
    <source>
        <dbReference type="SAM" id="MobiDB-lite"/>
    </source>
</evidence>
<protein>
    <submittedName>
        <fullName evidence="2">Uncharacterized protein</fullName>
    </submittedName>
</protein>
<accession>A0ABX4Q0A0</accession>
<sequence>MPFKALHLQTQDSGQPEQCAGLLISLQFPLDGAFCAGRQLVPGDDHKQAGTASLSLNLHLQIDSMQIGQRLPEYAENLPLSNDRAAQLDRSLDSSFQFEHGERAATSAIRPLPQDPPPRSPIR</sequence>
<feature type="region of interest" description="Disordered" evidence="1">
    <location>
        <begin position="91"/>
        <end position="123"/>
    </location>
</feature>
<reference evidence="2 3" key="1">
    <citation type="submission" date="2017-11" db="EMBL/GenBank/DDBJ databases">
        <title>Genome sequencing of a diverse group of Pseudomonas species.</title>
        <authorList>
            <person name="Loper J."/>
        </authorList>
    </citation>
    <scope>NUCLEOTIDE SEQUENCE [LARGE SCALE GENOMIC DNA]</scope>
    <source>
        <strain evidence="2 3">LMG 25716</strain>
    </source>
</reference>